<name>A0A922PUD8_9LACO</name>
<organism evidence="1 2">
    <name type="scientific">Limosilactobacillus pontis DSM 8475</name>
    <dbReference type="NCBI Taxonomy" id="1423794"/>
    <lineage>
        <taxon>Bacteria</taxon>
        <taxon>Bacillati</taxon>
        <taxon>Bacillota</taxon>
        <taxon>Bacilli</taxon>
        <taxon>Lactobacillales</taxon>
        <taxon>Lactobacillaceae</taxon>
        <taxon>Limosilactobacillus</taxon>
    </lineage>
</organism>
<gene>
    <name evidence="1" type="ORF">FD34_GL000937</name>
</gene>
<evidence type="ECO:0008006" key="3">
    <source>
        <dbReference type="Google" id="ProtNLM"/>
    </source>
</evidence>
<accession>A0A922PUD8</accession>
<dbReference type="AlphaFoldDB" id="A0A922PUD8"/>
<dbReference type="GeneID" id="87978797"/>
<proteinExistence type="predicted"/>
<dbReference type="RefSeq" id="WP_057808320.1">
    <property type="nucleotide sequence ID" value="NZ_AZGO01000065.1"/>
</dbReference>
<sequence>MQEISGESKFFKSGNSFGLRLTKKDKIKMHAEPGDEYEKNISPDGRVITFTKKKSISKDTQEMINSIFNEDADLIEALKDL</sequence>
<dbReference type="EMBL" id="AZGO01000065">
    <property type="protein sequence ID" value="KRM35424.1"/>
    <property type="molecule type" value="Genomic_DNA"/>
</dbReference>
<evidence type="ECO:0000313" key="1">
    <source>
        <dbReference type="EMBL" id="KRM35424.1"/>
    </source>
</evidence>
<reference evidence="1 2" key="1">
    <citation type="journal article" date="2015" name="Genome Announc.">
        <title>Expanding the biotechnology potential of lactobacilli through comparative genomics of 213 strains and associated genera.</title>
        <authorList>
            <person name="Sun Z."/>
            <person name="Harris H.M."/>
            <person name="McCann A."/>
            <person name="Guo C."/>
            <person name="Argimon S."/>
            <person name="Zhang W."/>
            <person name="Yang X."/>
            <person name="Jeffery I.B."/>
            <person name="Cooney J.C."/>
            <person name="Kagawa T.F."/>
            <person name="Liu W."/>
            <person name="Song Y."/>
            <person name="Salvetti E."/>
            <person name="Wrobel A."/>
            <person name="Rasinkangas P."/>
            <person name="Parkhill J."/>
            <person name="Rea M.C."/>
            <person name="O'Sullivan O."/>
            <person name="Ritari J."/>
            <person name="Douillard F.P."/>
            <person name="Paul Ross R."/>
            <person name="Yang R."/>
            <person name="Briner A.E."/>
            <person name="Felis G.E."/>
            <person name="de Vos W.M."/>
            <person name="Barrangou R."/>
            <person name="Klaenhammer T.R."/>
            <person name="Caufield P.W."/>
            <person name="Cui Y."/>
            <person name="Zhang H."/>
            <person name="O'Toole P.W."/>
        </authorList>
    </citation>
    <scope>NUCLEOTIDE SEQUENCE [LARGE SCALE GENOMIC DNA]</scope>
    <source>
        <strain evidence="1 2">DSM 8475</strain>
    </source>
</reference>
<dbReference type="Proteomes" id="UP000051085">
    <property type="component" value="Unassembled WGS sequence"/>
</dbReference>
<evidence type="ECO:0000313" key="2">
    <source>
        <dbReference type="Proteomes" id="UP000051085"/>
    </source>
</evidence>
<protein>
    <recommendedName>
        <fullName evidence="3">AbrB family transcriptional regulator</fullName>
    </recommendedName>
</protein>
<comment type="caution">
    <text evidence="1">The sequence shown here is derived from an EMBL/GenBank/DDBJ whole genome shotgun (WGS) entry which is preliminary data.</text>
</comment>